<keyword evidence="3" id="KW-1185">Reference proteome</keyword>
<dbReference type="EMBL" id="JANCPR020000001">
    <property type="protein sequence ID" value="MDJ1130447.1"/>
    <property type="molecule type" value="Genomic_DNA"/>
</dbReference>
<dbReference type="RefSeq" id="WP_274039870.1">
    <property type="nucleotide sequence ID" value="NZ_JANCPR020000001.1"/>
</dbReference>
<sequence>MRSRDRRSRAGEDAKRIRLAGVRTSWRTLDDGDFFCPECGGDRRYRRRTGRRRFVVLNVPLVPRGPAGPVVECVACRAHLPSDVLDHPTTTRLSTMLREAVHSVALAVMAAGGAEARPVRTAAVETMCAAGFPGCTEDELTTLLAALTAEGQGGVSLEIELHEVLAPLAPHLAVPGRESLLLQGARIALADGVYCSAEREVLATVGRALGIGADDVDRLLAEARTPS</sequence>
<evidence type="ECO:0000313" key="2">
    <source>
        <dbReference type="EMBL" id="MDJ1130447.1"/>
    </source>
</evidence>
<dbReference type="InterPro" id="IPR007791">
    <property type="entry name" value="DjlA_N"/>
</dbReference>
<dbReference type="Gene3D" id="1.10.3680.10">
    <property type="entry name" value="TerB-like"/>
    <property type="match status" value="1"/>
</dbReference>
<proteinExistence type="predicted"/>
<feature type="domain" description="Co-chaperone DjlA N-terminal" evidence="1">
    <location>
        <begin position="102"/>
        <end position="219"/>
    </location>
</feature>
<accession>A0ABT6ZN14</accession>
<dbReference type="InterPro" id="IPR029024">
    <property type="entry name" value="TerB-like"/>
</dbReference>
<evidence type="ECO:0000313" key="3">
    <source>
        <dbReference type="Proteomes" id="UP001214441"/>
    </source>
</evidence>
<evidence type="ECO:0000259" key="1">
    <source>
        <dbReference type="Pfam" id="PF05099"/>
    </source>
</evidence>
<organism evidence="2 3">
    <name type="scientific">Streptomyces iconiensis</name>
    <dbReference type="NCBI Taxonomy" id="1384038"/>
    <lineage>
        <taxon>Bacteria</taxon>
        <taxon>Bacillati</taxon>
        <taxon>Actinomycetota</taxon>
        <taxon>Actinomycetes</taxon>
        <taxon>Kitasatosporales</taxon>
        <taxon>Streptomycetaceae</taxon>
        <taxon>Streptomyces</taxon>
    </lineage>
</organism>
<name>A0ABT6ZN14_9ACTN</name>
<dbReference type="Proteomes" id="UP001214441">
    <property type="component" value="Unassembled WGS sequence"/>
</dbReference>
<gene>
    <name evidence="2" type="ORF">NMN56_000475</name>
</gene>
<reference evidence="2 3" key="1">
    <citation type="submission" date="2023-05" db="EMBL/GenBank/DDBJ databases">
        <title>Streptantibioticus silvisoli sp. nov., acidotolerant actinomycetes 1 from pine litter.</title>
        <authorList>
            <person name="Swiecimska M."/>
            <person name="Golinska P."/>
            <person name="Sangal V."/>
            <person name="Wachnowicz B."/>
            <person name="Goodfellow M."/>
        </authorList>
    </citation>
    <scope>NUCLEOTIDE SEQUENCE [LARGE SCALE GENOMIC DNA]</scope>
    <source>
        <strain evidence="2 3">DSM 42109</strain>
    </source>
</reference>
<protein>
    <submittedName>
        <fullName evidence="2">TerB family tellurite resistance protein</fullName>
    </submittedName>
</protein>
<comment type="caution">
    <text evidence="2">The sequence shown here is derived from an EMBL/GenBank/DDBJ whole genome shotgun (WGS) entry which is preliminary data.</text>
</comment>
<dbReference type="Pfam" id="PF05099">
    <property type="entry name" value="TerB"/>
    <property type="match status" value="1"/>
</dbReference>
<dbReference type="SUPFAM" id="SSF158682">
    <property type="entry name" value="TerB-like"/>
    <property type="match status" value="1"/>
</dbReference>